<feature type="region of interest" description="Disordered" evidence="15">
    <location>
        <begin position="1"/>
        <end position="48"/>
    </location>
</feature>
<dbReference type="PANTHER" id="PTHR45792">
    <property type="entry name" value="DIACYLGLYCEROL LIPASE HOMOLOG-RELATED"/>
    <property type="match status" value="1"/>
</dbReference>
<feature type="region of interest" description="Disordered" evidence="15">
    <location>
        <begin position="179"/>
        <end position="211"/>
    </location>
</feature>
<comment type="subcellular location">
    <subcellularLocation>
        <location evidence="2">Cell membrane</location>
        <topology evidence="2">Multi-pass membrane protein</topology>
    </subcellularLocation>
</comment>
<dbReference type="Pfam" id="PF01764">
    <property type="entry name" value="Lipase_3"/>
    <property type="match status" value="1"/>
</dbReference>
<dbReference type="EMBL" id="JANCYW010000001">
    <property type="protein sequence ID" value="KAK4534171.1"/>
    <property type="molecule type" value="Genomic_DNA"/>
</dbReference>
<dbReference type="GO" id="GO:0016298">
    <property type="term" value="F:lipase activity"/>
    <property type="evidence" value="ECO:0007669"/>
    <property type="project" value="TreeGrafter"/>
</dbReference>
<protein>
    <recommendedName>
        <fullName evidence="14">sn-1-specific diacylglycerol lipase</fullName>
        <ecNumber evidence="14">3.1.1.116</ecNumber>
    </recommendedName>
</protein>
<gene>
    <name evidence="17" type="ORF">CDCA_CDCA01G0196</name>
</gene>
<dbReference type="GO" id="GO:0019369">
    <property type="term" value="P:arachidonate metabolic process"/>
    <property type="evidence" value="ECO:0007669"/>
    <property type="project" value="TreeGrafter"/>
</dbReference>
<evidence type="ECO:0000256" key="14">
    <source>
        <dbReference type="ARBA" id="ARBA00026104"/>
    </source>
</evidence>
<feature type="compositionally biased region" description="Basic and acidic residues" evidence="15">
    <location>
        <begin position="682"/>
        <end position="697"/>
    </location>
</feature>
<evidence type="ECO:0000256" key="4">
    <source>
        <dbReference type="ARBA" id="ARBA00022553"/>
    </source>
</evidence>
<dbReference type="GO" id="GO:0046340">
    <property type="term" value="P:diacylglycerol catabolic process"/>
    <property type="evidence" value="ECO:0007669"/>
    <property type="project" value="TreeGrafter"/>
</dbReference>
<keyword evidence="8" id="KW-0106">Calcium</keyword>
<comment type="caution">
    <text evidence="17">The sequence shown here is derived from an EMBL/GenBank/DDBJ whole genome shotgun (WGS) entry which is preliminary data.</text>
</comment>
<dbReference type="EC" id="3.1.1.116" evidence="14"/>
<evidence type="ECO:0000313" key="18">
    <source>
        <dbReference type="Proteomes" id="UP001301350"/>
    </source>
</evidence>
<keyword evidence="5" id="KW-0812">Transmembrane</keyword>
<keyword evidence="9" id="KW-0442">Lipid degradation</keyword>
<keyword evidence="10" id="KW-1133">Transmembrane helix</keyword>
<evidence type="ECO:0000256" key="5">
    <source>
        <dbReference type="ARBA" id="ARBA00022692"/>
    </source>
</evidence>
<reference evidence="17 18" key="1">
    <citation type="submission" date="2022-07" db="EMBL/GenBank/DDBJ databases">
        <title>Genome-wide signatures of adaptation to extreme environments.</title>
        <authorList>
            <person name="Cho C.H."/>
            <person name="Yoon H.S."/>
        </authorList>
    </citation>
    <scope>NUCLEOTIDE SEQUENCE [LARGE SCALE GENOMIC DNA]</scope>
    <source>
        <strain evidence="17 18">DBV 063 E5</strain>
    </source>
</reference>
<feature type="compositionally biased region" description="Polar residues" evidence="15">
    <location>
        <begin position="182"/>
        <end position="201"/>
    </location>
</feature>
<dbReference type="GO" id="GO:0046872">
    <property type="term" value="F:metal ion binding"/>
    <property type="evidence" value="ECO:0007669"/>
    <property type="project" value="UniProtKB-KW"/>
</dbReference>
<keyword evidence="4" id="KW-0597">Phosphoprotein</keyword>
<comment type="catalytic activity">
    <reaction evidence="13">
        <text>a 1,2-diacyl-sn-glycerol + H2O = a 2-acylglycerol + a fatty acid + H(+)</text>
        <dbReference type="Rhea" id="RHEA:33275"/>
        <dbReference type="ChEBI" id="CHEBI:15377"/>
        <dbReference type="ChEBI" id="CHEBI:15378"/>
        <dbReference type="ChEBI" id="CHEBI:17389"/>
        <dbReference type="ChEBI" id="CHEBI:17815"/>
        <dbReference type="ChEBI" id="CHEBI:28868"/>
        <dbReference type="EC" id="3.1.1.116"/>
    </reaction>
    <physiologicalReaction direction="left-to-right" evidence="13">
        <dbReference type="Rhea" id="RHEA:33276"/>
    </physiologicalReaction>
</comment>
<dbReference type="AlphaFoldDB" id="A0AAV9IPP0"/>
<evidence type="ECO:0000256" key="11">
    <source>
        <dbReference type="ARBA" id="ARBA00023098"/>
    </source>
</evidence>
<proteinExistence type="predicted"/>
<evidence type="ECO:0000259" key="16">
    <source>
        <dbReference type="Pfam" id="PF01764"/>
    </source>
</evidence>
<keyword evidence="11" id="KW-0443">Lipid metabolism</keyword>
<keyword evidence="7" id="KW-0378">Hydrolase</keyword>
<keyword evidence="18" id="KW-1185">Reference proteome</keyword>
<organism evidence="17 18">
    <name type="scientific">Cyanidium caldarium</name>
    <name type="common">Red alga</name>
    <dbReference type="NCBI Taxonomy" id="2771"/>
    <lineage>
        <taxon>Eukaryota</taxon>
        <taxon>Rhodophyta</taxon>
        <taxon>Bangiophyceae</taxon>
        <taxon>Cyanidiales</taxon>
        <taxon>Cyanidiaceae</taxon>
        <taxon>Cyanidium</taxon>
    </lineage>
</organism>
<keyword evidence="3" id="KW-1003">Cell membrane</keyword>
<evidence type="ECO:0000256" key="9">
    <source>
        <dbReference type="ARBA" id="ARBA00022963"/>
    </source>
</evidence>
<dbReference type="PANTHER" id="PTHR45792:SF8">
    <property type="entry name" value="DIACYLGLYCEROL LIPASE-ALPHA"/>
    <property type="match status" value="1"/>
</dbReference>
<evidence type="ECO:0000256" key="1">
    <source>
        <dbReference type="ARBA" id="ARBA00001913"/>
    </source>
</evidence>
<dbReference type="InterPro" id="IPR029058">
    <property type="entry name" value="AB_hydrolase_fold"/>
</dbReference>
<evidence type="ECO:0000256" key="3">
    <source>
        <dbReference type="ARBA" id="ARBA00022475"/>
    </source>
</evidence>
<evidence type="ECO:0000256" key="12">
    <source>
        <dbReference type="ARBA" id="ARBA00023136"/>
    </source>
</evidence>
<feature type="compositionally biased region" description="Basic and acidic residues" evidence="15">
    <location>
        <begin position="20"/>
        <end position="42"/>
    </location>
</feature>
<comment type="cofactor">
    <cofactor evidence="1">
        <name>Ca(2+)</name>
        <dbReference type="ChEBI" id="CHEBI:29108"/>
    </cofactor>
</comment>
<evidence type="ECO:0000313" key="17">
    <source>
        <dbReference type="EMBL" id="KAK4534171.1"/>
    </source>
</evidence>
<dbReference type="InterPro" id="IPR002921">
    <property type="entry name" value="Fungal_lipase-type"/>
</dbReference>
<keyword evidence="12" id="KW-0472">Membrane</keyword>
<sequence length="717" mass="79354">MGDASDRAAAGAPPSRRRTRFDVKEGAKRELSPSLAQRDHETSNVSSVYWDARDGRSLDLSELQEAPPPDEAGKAAAPAAGHDHLADAPLAIDTTEGLASVNETLATETGEEGYDAEVHDRYVEQMSNWCMIFCCQCSGACCGCFSTADTRRQRRGMRRKTLERQAVLIGEMLSAYDFRDGTPSNSRPQTPNAPVRQSSLHTPRRKPQQPDEVAVRQALLQKIGMLFERSPRARRDASKYPVLLPQDWLRGIELYITLGAFADEPMRLQRLCMQLPPVPTIDLQRLHHWMRFAAAPLGQYLLILERPFSAMMNYPKAVGHAVSTRSTPSSGLLAVARRCRVSPDRILLARLRAKTYRPAFVVVEDPITDSFVVTIRGTMSVSDCFTDLEGMPERFEVHCCAGSPAGEGTVISGTAHGGMLRSGINLCQRVLPTLQHACERRGGQPRIVVTGHSLGGGAATTLAILLQAHLPNVRGVCFAPPPSVSIEAAEACDSFIDSVARGNDSVPRMSLPAMAHFLRIAYLGKLRLNAFQRAALLIRCGGACTYPPEMYEEVRRVTYSLENRRMFLAGRIYYITEPPERSRCDGDRACGFWRLLARCGRSSSSSSSSGATQDGESEARLHQQLIRVIDRRELRCLIGRKGILEHHMPWGYEQALLSLLREEKSPSLRRQEIEARQRLQFGRAEERREVSSQRLDEYTEGAIPGPRATSGHSTAPP</sequence>
<dbReference type="InterPro" id="IPR052214">
    <property type="entry name" value="DAG_Lipase-Related"/>
</dbReference>
<evidence type="ECO:0000256" key="2">
    <source>
        <dbReference type="ARBA" id="ARBA00004651"/>
    </source>
</evidence>
<evidence type="ECO:0000256" key="15">
    <source>
        <dbReference type="SAM" id="MobiDB-lite"/>
    </source>
</evidence>
<keyword evidence="6" id="KW-0479">Metal-binding</keyword>
<evidence type="ECO:0000256" key="13">
    <source>
        <dbReference type="ARBA" id="ARBA00024531"/>
    </source>
</evidence>
<evidence type="ECO:0000256" key="6">
    <source>
        <dbReference type="ARBA" id="ARBA00022723"/>
    </source>
</evidence>
<evidence type="ECO:0000256" key="7">
    <source>
        <dbReference type="ARBA" id="ARBA00022801"/>
    </source>
</evidence>
<dbReference type="Gene3D" id="3.40.50.1820">
    <property type="entry name" value="alpha/beta hydrolase"/>
    <property type="match status" value="1"/>
</dbReference>
<dbReference type="Proteomes" id="UP001301350">
    <property type="component" value="Unassembled WGS sequence"/>
</dbReference>
<name>A0AAV9IPP0_CYACA</name>
<dbReference type="GO" id="GO:0005886">
    <property type="term" value="C:plasma membrane"/>
    <property type="evidence" value="ECO:0007669"/>
    <property type="project" value="UniProtKB-SubCell"/>
</dbReference>
<dbReference type="CDD" id="cd00519">
    <property type="entry name" value="Lipase_3"/>
    <property type="match status" value="1"/>
</dbReference>
<evidence type="ECO:0000256" key="8">
    <source>
        <dbReference type="ARBA" id="ARBA00022837"/>
    </source>
</evidence>
<evidence type="ECO:0000256" key="10">
    <source>
        <dbReference type="ARBA" id="ARBA00022989"/>
    </source>
</evidence>
<accession>A0AAV9IPP0</accession>
<feature type="region of interest" description="Disordered" evidence="15">
    <location>
        <begin position="682"/>
        <end position="717"/>
    </location>
</feature>
<feature type="domain" description="Fungal lipase-type" evidence="16">
    <location>
        <begin position="372"/>
        <end position="511"/>
    </location>
</feature>
<dbReference type="SUPFAM" id="SSF53474">
    <property type="entry name" value="alpha/beta-Hydrolases"/>
    <property type="match status" value="1"/>
</dbReference>